<evidence type="ECO:0000313" key="2">
    <source>
        <dbReference type="Proteomes" id="UP001148737"/>
    </source>
</evidence>
<evidence type="ECO:0000313" key="1">
    <source>
        <dbReference type="EMBL" id="KAJ3497763.1"/>
    </source>
</evidence>
<reference evidence="1" key="1">
    <citation type="submission" date="2022-07" db="EMBL/GenBank/DDBJ databases">
        <title>Genome Sequence of Lecanicillium saksenae.</title>
        <authorList>
            <person name="Buettner E."/>
        </authorList>
    </citation>
    <scope>NUCLEOTIDE SEQUENCE</scope>
    <source>
        <strain evidence="1">VT-O1</strain>
    </source>
</reference>
<dbReference type="EMBL" id="JANAKD010000091">
    <property type="protein sequence ID" value="KAJ3497763.1"/>
    <property type="molecule type" value="Genomic_DNA"/>
</dbReference>
<gene>
    <name evidence="1" type="ORF">NLG97_g1659</name>
</gene>
<keyword evidence="2" id="KW-1185">Reference proteome</keyword>
<sequence length="274" mass="30109">MSDTEVNKTCQSTSREYEQSRFSVPHHVLRSEQVYGTGFQSPGGLTTFQQVLLPELPLEMGQLILDVGCGLGGAAFYLTKAYAVNVVGLDLSDTMLSIAEERQRQWDSSGRIKFVRGTVFSPELQPGSFDAVYSQDTFMYVADKPASLARLAQLLKPGGKLVISDFCRGQTTPLLEDYVNISGLDLVTVPAYAVMMEAAGFTDVIARDISADTAKRLRHDLDNYLRLVSSKTDVLESDKEHLVARWNHKIGLLETLTLAQGLLCASTTSLEEGF</sequence>
<organism evidence="1 2">
    <name type="scientific">Lecanicillium saksenae</name>
    <dbReference type="NCBI Taxonomy" id="468837"/>
    <lineage>
        <taxon>Eukaryota</taxon>
        <taxon>Fungi</taxon>
        <taxon>Dikarya</taxon>
        <taxon>Ascomycota</taxon>
        <taxon>Pezizomycotina</taxon>
        <taxon>Sordariomycetes</taxon>
        <taxon>Hypocreomycetidae</taxon>
        <taxon>Hypocreales</taxon>
        <taxon>Cordycipitaceae</taxon>
        <taxon>Lecanicillium</taxon>
    </lineage>
</organism>
<dbReference type="Proteomes" id="UP001148737">
    <property type="component" value="Unassembled WGS sequence"/>
</dbReference>
<accession>A0ACC1R511</accession>
<name>A0ACC1R511_9HYPO</name>
<comment type="caution">
    <text evidence="1">The sequence shown here is derived from an EMBL/GenBank/DDBJ whole genome shotgun (WGS) entry which is preliminary data.</text>
</comment>
<proteinExistence type="predicted"/>
<protein>
    <submittedName>
        <fullName evidence="1">Uncharacterized protein</fullName>
    </submittedName>
</protein>